<dbReference type="PANTHER" id="PTHR43667:SF2">
    <property type="entry name" value="FATTY ACID C-METHYL TRANSFERASE"/>
    <property type="match status" value="1"/>
</dbReference>
<reference evidence="6 7" key="1">
    <citation type="journal article" date="2023" name="Microbiol. Resour. Announc.">
        <title>Complete Genome Sequence of Mycobacterium wuenschmanii, a novel Nontuberculous Mycobacterium Isolated from a captive population of Amazon Milk Frogs.</title>
        <authorList>
            <person name="Hicks J."/>
            <person name="Zeineldin M."/>
            <person name="Ward H."/>
            <person name="Wuenschmann A."/>
            <person name="Camp P."/>
            <person name="Farrell D."/>
            <person name="Lehman K."/>
            <person name="Thacker T."/>
            <person name="Cuthbert E."/>
        </authorList>
    </citation>
    <scope>NUCLEOTIDE SEQUENCE [LARGE SCALE GENOMIC DNA]</scope>
    <source>
        <strain evidence="6 7">Wuenschmanii</strain>
    </source>
</reference>
<dbReference type="PIRSF" id="PIRSF003085">
    <property type="entry name" value="CMAS"/>
    <property type="match status" value="1"/>
</dbReference>
<dbReference type="SUPFAM" id="SSF53335">
    <property type="entry name" value="S-adenosyl-L-methionine-dependent methyltransferases"/>
    <property type="match status" value="1"/>
</dbReference>
<name>A0ABY8W3K0_9MYCO</name>
<dbReference type="PANTHER" id="PTHR43667">
    <property type="entry name" value="CYCLOPROPANE-FATTY-ACYL-PHOSPHOLIPID SYNTHASE"/>
    <property type="match status" value="1"/>
</dbReference>
<evidence type="ECO:0000256" key="3">
    <source>
        <dbReference type="ARBA" id="ARBA00022679"/>
    </source>
</evidence>
<proteinExistence type="inferred from homology"/>
<dbReference type="EC" id="2.1.1.-" evidence="6"/>
<dbReference type="Gene3D" id="3.40.50.150">
    <property type="entry name" value="Vaccinia Virus protein VP39"/>
    <property type="match status" value="1"/>
</dbReference>
<keyword evidence="4" id="KW-0949">S-adenosyl-L-methionine</keyword>
<dbReference type="Proteomes" id="UP001236585">
    <property type="component" value="Chromosome"/>
</dbReference>
<evidence type="ECO:0000256" key="4">
    <source>
        <dbReference type="ARBA" id="ARBA00022691"/>
    </source>
</evidence>
<protein>
    <submittedName>
        <fullName evidence="6">Class I SAM-dependent methyltransferase</fullName>
        <ecNumber evidence="6">2.1.1.-</ecNumber>
    </submittedName>
</protein>
<comment type="similarity">
    <text evidence="1">Belongs to the CFA/CMAS family.</text>
</comment>
<dbReference type="InterPro" id="IPR050723">
    <property type="entry name" value="CFA/CMAS"/>
</dbReference>
<evidence type="ECO:0000313" key="7">
    <source>
        <dbReference type="Proteomes" id="UP001236585"/>
    </source>
</evidence>
<organism evidence="6 7">
    <name type="scientific">Candidatus Mycobacterium wuenschmannii</name>
    <dbReference type="NCBI Taxonomy" id="3027808"/>
    <lineage>
        <taxon>Bacteria</taxon>
        <taxon>Bacillati</taxon>
        <taxon>Actinomycetota</taxon>
        <taxon>Actinomycetes</taxon>
        <taxon>Mycobacteriales</taxon>
        <taxon>Mycobacteriaceae</taxon>
        <taxon>Mycobacterium</taxon>
    </lineage>
</organism>
<keyword evidence="2 6" id="KW-0489">Methyltransferase</keyword>
<evidence type="ECO:0000256" key="2">
    <source>
        <dbReference type="ARBA" id="ARBA00022603"/>
    </source>
</evidence>
<keyword evidence="7" id="KW-1185">Reference proteome</keyword>
<dbReference type="InterPro" id="IPR003333">
    <property type="entry name" value="CMAS"/>
</dbReference>
<dbReference type="Pfam" id="PF02353">
    <property type="entry name" value="CMAS"/>
    <property type="match status" value="1"/>
</dbReference>
<dbReference type="GO" id="GO:0032259">
    <property type="term" value="P:methylation"/>
    <property type="evidence" value="ECO:0007669"/>
    <property type="project" value="UniProtKB-KW"/>
</dbReference>
<keyword evidence="3 6" id="KW-0808">Transferase</keyword>
<dbReference type="InterPro" id="IPR029063">
    <property type="entry name" value="SAM-dependent_MTases_sf"/>
</dbReference>
<evidence type="ECO:0000313" key="6">
    <source>
        <dbReference type="EMBL" id="WIM90439.1"/>
    </source>
</evidence>
<dbReference type="EMBL" id="CP126981">
    <property type="protein sequence ID" value="WIM90439.1"/>
    <property type="molecule type" value="Genomic_DNA"/>
</dbReference>
<dbReference type="CDD" id="cd02440">
    <property type="entry name" value="AdoMet_MTases"/>
    <property type="match status" value="1"/>
</dbReference>
<sequence length="420" mass="46897">MVDETRRPTIDPERWPAVAKVPSGPASAATGAIADRLLRRVADRLPLRLSYPDGSVIGVGDAASPMLNIHQPDRLARRVGRHGLIGFGESYMAGEWSSTELTAALTVLAGNMDTLVPRGLQWLRPIVTASQPHSAQRSRRQSRQAVAAHYDLSNDLFGEFLDETMSYSSAQFSSLPAAWPDLADAQRRKIDTLLDAAQVGPGTELLEIGTGWGELCIRAAARGANVRSVTLSQRQQWLARQRVSAAGLSDRIQIDLRDYRDVGGNYDAVISVEMIEAIGFHAWPNYFRTLEQLLTPNGRLAIQAITMPHNRMMASRNTHTWIQKYIFPGGMVPSAKAIADIADTETQLRAVDMLSLREHYAETLRLWRERFMERRKTLSHIGFDEVFARMWELYLAHAEAGFRSGYLNVYQWTFIRGAAP</sequence>
<evidence type="ECO:0000256" key="1">
    <source>
        <dbReference type="ARBA" id="ARBA00010815"/>
    </source>
</evidence>
<keyword evidence="5" id="KW-0443">Lipid metabolism</keyword>
<dbReference type="GO" id="GO:0008168">
    <property type="term" value="F:methyltransferase activity"/>
    <property type="evidence" value="ECO:0007669"/>
    <property type="project" value="UniProtKB-KW"/>
</dbReference>
<gene>
    <name evidence="6" type="ORF">PT015_20865</name>
</gene>
<evidence type="ECO:0000256" key="5">
    <source>
        <dbReference type="ARBA" id="ARBA00023098"/>
    </source>
</evidence>
<accession>A0ABY8W3K0</accession>